<protein>
    <recommendedName>
        <fullName evidence="9">Multidrug-efflux transporter</fullName>
    </recommendedName>
</protein>
<evidence type="ECO:0000256" key="10">
    <source>
        <dbReference type="SAM" id="Phobius"/>
    </source>
</evidence>
<evidence type="ECO:0000256" key="9">
    <source>
        <dbReference type="ARBA" id="ARBA00031636"/>
    </source>
</evidence>
<dbReference type="STRING" id="1280847.SAMN04488036_10760"/>
<dbReference type="Pfam" id="PF01554">
    <property type="entry name" value="MatE"/>
    <property type="match status" value="2"/>
</dbReference>
<dbReference type="EMBL" id="FOSZ01000007">
    <property type="protein sequence ID" value="SFL22991.1"/>
    <property type="molecule type" value="Genomic_DNA"/>
</dbReference>
<accession>A0A1I4G1V1</accession>
<feature type="transmembrane region" description="Helical" evidence="10">
    <location>
        <begin position="21"/>
        <end position="44"/>
    </location>
</feature>
<dbReference type="GO" id="GO:0042910">
    <property type="term" value="F:xenobiotic transmembrane transporter activity"/>
    <property type="evidence" value="ECO:0007669"/>
    <property type="project" value="InterPro"/>
</dbReference>
<keyword evidence="6 10" id="KW-1133">Transmembrane helix</keyword>
<gene>
    <name evidence="11" type="ORF">SAMN04488036_10760</name>
</gene>
<dbReference type="PANTHER" id="PTHR43298">
    <property type="entry name" value="MULTIDRUG RESISTANCE PROTEIN NORM-RELATED"/>
    <property type="match status" value="1"/>
</dbReference>
<dbReference type="GO" id="GO:0015297">
    <property type="term" value="F:antiporter activity"/>
    <property type="evidence" value="ECO:0007669"/>
    <property type="project" value="UniProtKB-KW"/>
</dbReference>
<keyword evidence="8 10" id="KW-0472">Membrane</keyword>
<dbReference type="InterPro" id="IPR002528">
    <property type="entry name" value="MATE_fam"/>
</dbReference>
<feature type="transmembrane region" description="Helical" evidence="10">
    <location>
        <begin position="161"/>
        <end position="183"/>
    </location>
</feature>
<feature type="transmembrane region" description="Helical" evidence="10">
    <location>
        <begin position="95"/>
        <end position="119"/>
    </location>
</feature>
<proteinExistence type="predicted"/>
<comment type="subcellular location">
    <subcellularLocation>
        <location evidence="1">Cell inner membrane</location>
        <topology evidence="1">Multi-pass membrane protein</topology>
    </subcellularLocation>
</comment>
<feature type="transmembrane region" description="Helical" evidence="10">
    <location>
        <begin position="394"/>
        <end position="415"/>
    </location>
</feature>
<keyword evidence="3" id="KW-0050">Antiport</keyword>
<feature type="transmembrane region" description="Helical" evidence="10">
    <location>
        <begin position="271"/>
        <end position="296"/>
    </location>
</feature>
<feature type="transmembrane region" description="Helical" evidence="10">
    <location>
        <begin position="238"/>
        <end position="265"/>
    </location>
</feature>
<dbReference type="InterPro" id="IPR048279">
    <property type="entry name" value="MdtK-like"/>
</dbReference>
<dbReference type="AlphaFoldDB" id="A0A1I4G1V1"/>
<dbReference type="CDD" id="cd13131">
    <property type="entry name" value="MATE_NorM_like"/>
    <property type="match status" value="1"/>
</dbReference>
<evidence type="ECO:0000256" key="7">
    <source>
        <dbReference type="ARBA" id="ARBA00023065"/>
    </source>
</evidence>
<dbReference type="NCBIfam" id="TIGR00797">
    <property type="entry name" value="matE"/>
    <property type="match status" value="1"/>
</dbReference>
<dbReference type="InterPro" id="IPR050222">
    <property type="entry name" value="MATE_MdtK"/>
</dbReference>
<feature type="transmembrane region" description="Helical" evidence="10">
    <location>
        <begin position="356"/>
        <end position="382"/>
    </location>
</feature>
<evidence type="ECO:0000256" key="6">
    <source>
        <dbReference type="ARBA" id="ARBA00022989"/>
    </source>
</evidence>
<keyword evidence="5 10" id="KW-0812">Transmembrane</keyword>
<feature type="transmembrane region" description="Helical" evidence="10">
    <location>
        <begin position="131"/>
        <end position="149"/>
    </location>
</feature>
<keyword evidence="7" id="KW-0406">Ion transport</keyword>
<evidence type="ECO:0000256" key="8">
    <source>
        <dbReference type="ARBA" id="ARBA00023136"/>
    </source>
</evidence>
<sequence>MSTAMSTSGHIRALLRIGLPLIGGHIAQFGIGLTDTIMLGWYSVEALASVVIGGSFFFVLFILGSGFAIAVMPLVAEADAQDDQVMLRRITRMGLWLSTIFGVLLLPIFFLSGPILLGLQQTPEVADLAQVYLRVAGFGLTPALLVMVLKSYLAALERTRVVFWVTVIAVPVNAIVNYALIFGNWGAPEMGVQGAAVASITVQFVSLIGVIIYAVRALPEHALFKRLWKPDWEVFARVFRLGLPIGLTNLAEVSLFSASSIMMGWLGTIQLAAHGIALQLASLAFMLHLGLSNAATVRVGNAMGRRDADHMSRGAKVAIAMSMSFAFVATLVFVLFPEPLLGAFIRPDEVERDAILAAGVTLLYMAALFQFVDGAQILALGLLRGCQDTRGPMVIAGISYWMIGVPSAYVLGFVFDLGGVGVWLGLVTGLTAAAVLLMYRFWITDMNRLRLKFVG</sequence>
<feature type="transmembrane region" description="Helical" evidence="10">
    <location>
        <begin position="50"/>
        <end position="75"/>
    </location>
</feature>
<dbReference type="Proteomes" id="UP000198851">
    <property type="component" value="Unassembled WGS sequence"/>
</dbReference>
<evidence type="ECO:0000256" key="3">
    <source>
        <dbReference type="ARBA" id="ARBA00022449"/>
    </source>
</evidence>
<dbReference type="RefSeq" id="WP_093325081.1">
    <property type="nucleotide sequence ID" value="NZ_FOSZ01000007.1"/>
</dbReference>
<evidence type="ECO:0000313" key="11">
    <source>
        <dbReference type="EMBL" id="SFL22991.1"/>
    </source>
</evidence>
<feature type="transmembrane region" description="Helical" evidence="10">
    <location>
        <begin position="317"/>
        <end position="336"/>
    </location>
</feature>
<evidence type="ECO:0000256" key="2">
    <source>
        <dbReference type="ARBA" id="ARBA00022448"/>
    </source>
</evidence>
<dbReference type="GO" id="GO:0005886">
    <property type="term" value="C:plasma membrane"/>
    <property type="evidence" value="ECO:0007669"/>
    <property type="project" value="UniProtKB-SubCell"/>
</dbReference>
<evidence type="ECO:0000256" key="4">
    <source>
        <dbReference type="ARBA" id="ARBA00022475"/>
    </source>
</evidence>
<evidence type="ECO:0000313" key="12">
    <source>
        <dbReference type="Proteomes" id="UP000198851"/>
    </source>
</evidence>
<dbReference type="PANTHER" id="PTHR43298:SF2">
    <property type="entry name" value="FMN_FAD EXPORTER YEEO-RELATED"/>
    <property type="match status" value="1"/>
</dbReference>
<evidence type="ECO:0000256" key="1">
    <source>
        <dbReference type="ARBA" id="ARBA00004429"/>
    </source>
</evidence>
<feature type="transmembrane region" description="Helical" evidence="10">
    <location>
        <begin position="195"/>
        <end position="218"/>
    </location>
</feature>
<name>A0A1I4G1V1_9RHOB</name>
<reference evidence="12" key="1">
    <citation type="submission" date="2016-10" db="EMBL/GenBank/DDBJ databases">
        <authorList>
            <person name="Varghese N."/>
            <person name="Submissions S."/>
        </authorList>
    </citation>
    <scope>NUCLEOTIDE SEQUENCE [LARGE SCALE GENOMIC DNA]</scope>
    <source>
        <strain evidence="12">DSM 28453</strain>
    </source>
</reference>
<keyword evidence="4" id="KW-1003">Cell membrane</keyword>
<dbReference type="PIRSF" id="PIRSF006603">
    <property type="entry name" value="DinF"/>
    <property type="match status" value="1"/>
</dbReference>
<organism evidence="11 12">
    <name type="scientific">Shimia haliotis</name>
    <dbReference type="NCBI Taxonomy" id="1280847"/>
    <lineage>
        <taxon>Bacteria</taxon>
        <taxon>Pseudomonadati</taxon>
        <taxon>Pseudomonadota</taxon>
        <taxon>Alphaproteobacteria</taxon>
        <taxon>Rhodobacterales</taxon>
        <taxon>Roseobacteraceae</taxon>
    </lineage>
</organism>
<dbReference type="GO" id="GO:0006811">
    <property type="term" value="P:monoatomic ion transport"/>
    <property type="evidence" value="ECO:0007669"/>
    <property type="project" value="UniProtKB-KW"/>
</dbReference>
<feature type="transmembrane region" description="Helical" evidence="10">
    <location>
        <begin position="421"/>
        <end position="442"/>
    </location>
</feature>
<keyword evidence="2" id="KW-0813">Transport</keyword>
<evidence type="ECO:0000256" key="5">
    <source>
        <dbReference type="ARBA" id="ARBA00022692"/>
    </source>
</evidence>
<dbReference type="OrthoDB" id="9780160at2"/>
<keyword evidence="12" id="KW-1185">Reference proteome</keyword>